<dbReference type="EMBL" id="KJ627438">
    <property type="protein sequence ID" value="AIC32425.1"/>
    <property type="molecule type" value="Genomic_DNA"/>
</dbReference>
<name>A0A060IFB1_CYHV3</name>
<sequence length="448" mass="50763">MEELLEKVAPMVAREHLDEFKELKRTYRGKTKDKKVKTAMLFAAGRTAEILLELETARERIKALQDDKAKVEDDLKESLKKCDDLGDETKALQTALDAARKENADNEPRRVHLAAAPPNQAQLLALQVKDLTRRHKDVVEREAQRRAEAESLARRVRDLEDELRKRSSEHQLAEEASKEKIRDTLRLLNTAGSMRHMDFLPVVRGRSYKEVTLNAYLQYVRTNEQLYREKCGTFLTQGTANQMYDNACMGAVSQLSTEWVSKYFVEPLAPYSMVHHYEEFLHFRIVLCNCTNLFAQLLTVVQLNAVATENRRKVSLTEFKSLANICDEPKRQFRAGIEIHRTAFQPYLEIFVEYVRAERAATEPLPCRSAQYGPLENRFKVMVKGALIEDDRNATAVKRKRMRVDDLLNFYGATPPYSSTAASTAAPAAGSASQQAPASSGPAAPSLP</sequence>
<feature type="coiled-coil region" evidence="1">
    <location>
        <begin position="142"/>
        <end position="176"/>
    </location>
</feature>
<evidence type="ECO:0000313" key="4">
    <source>
        <dbReference type="Proteomes" id="UP000160099"/>
    </source>
</evidence>
<organism evidence="3 4">
    <name type="scientific">Cyprinid herpesvirus 3</name>
    <name type="common">CyHV-3</name>
    <dbReference type="NCBI Taxonomy" id="180230"/>
    <lineage>
        <taxon>Viruses</taxon>
        <taxon>Duplodnaviria</taxon>
        <taxon>Heunggongvirae</taxon>
        <taxon>Peploviricota</taxon>
        <taxon>Herviviricetes</taxon>
        <taxon>Herpesvirales</taxon>
        <taxon>Alloherpesviridae</taxon>
        <taxon>Cyvirus</taxon>
        <taxon>Cyvirus cyprinidallo3</taxon>
    </lineage>
</organism>
<gene>
    <name evidence="3" type="ORF">CyHV3-GZ_ORF70R</name>
</gene>
<keyword evidence="1" id="KW-0175">Coiled coil</keyword>
<dbReference type="Proteomes" id="UP000160099">
    <property type="component" value="Segment"/>
</dbReference>
<proteinExistence type="predicted"/>
<feature type="region of interest" description="Disordered" evidence="2">
    <location>
        <begin position="418"/>
        <end position="448"/>
    </location>
</feature>
<evidence type="ECO:0000256" key="2">
    <source>
        <dbReference type="SAM" id="MobiDB-lite"/>
    </source>
</evidence>
<feature type="coiled-coil region" evidence="1">
    <location>
        <begin position="47"/>
        <end position="102"/>
    </location>
</feature>
<reference evidence="3 4" key="1">
    <citation type="journal article" date="2015" name="Vet. Microbiol.">
        <title>Whole-genome sequence of a novel Chinese cyprinid herpesvirus 3 isolate reveals the existence of a distinct European genotype in East Asia.</title>
        <authorList>
            <person name="Li W."/>
            <person name="Lee X."/>
            <person name="Weng S."/>
            <person name="He J."/>
            <person name="Dong C."/>
        </authorList>
    </citation>
    <scope>NUCLEOTIDE SEQUENCE [LARGE SCALE GENOMIC DNA]</scope>
    <source>
        <strain evidence="3">KHV-GZ11</strain>
    </source>
</reference>
<evidence type="ECO:0000256" key="1">
    <source>
        <dbReference type="SAM" id="Coils"/>
    </source>
</evidence>
<accession>A0A060IFB1</accession>
<evidence type="ECO:0000313" key="3">
    <source>
        <dbReference type="EMBL" id="AIC32425.1"/>
    </source>
</evidence>
<protein>
    <submittedName>
        <fullName evidence="3">ORF70R</fullName>
    </submittedName>
</protein>